<reference evidence="1" key="1">
    <citation type="journal article" date="2020" name="mSystems">
        <title>Genome- and Community-Level Interaction Insights into Carbon Utilization and Element Cycling Functions of Hydrothermarchaeota in Hydrothermal Sediment.</title>
        <authorList>
            <person name="Zhou Z."/>
            <person name="Liu Y."/>
            <person name="Xu W."/>
            <person name="Pan J."/>
            <person name="Luo Z.H."/>
            <person name="Li M."/>
        </authorList>
    </citation>
    <scope>NUCLEOTIDE SEQUENCE [LARGE SCALE GENOMIC DNA]</scope>
    <source>
        <strain evidence="1">SpSt-1181</strain>
    </source>
</reference>
<organism evidence="1">
    <name type="scientific">Prosthecochloris aestuarii</name>
    <dbReference type="NCBI Taxonomy" id="1102"/>
    <lineage>
        <taxon>Bacteria</taxon>
        <taxon>Pseudomonadati</taxon>
        <taxon>Chlorobiota</taxon>
        <taxon>Chlorobiia</taxon>
        <taxon>Chlorobiales</taxon>
        <taxon>Chlorobiaceae</taxon>
        <taxon>Prosthecochloris</taxon>
    </lineage>
</organism>
<gene>
    <name evidence="1" type="ORF">ENN50_00560</name>
</gene>
<evidence type="ECO:0000313" key="1">
    <source>
        <dbReference type="EMBL" id="HED30193.1"/>
    </source>
</evidence>
<accession>A0A831SS51</accession>
<name>A0A831SS51_PROAE</name>
<proteinExistence type="predicted"/>
<comment type="caution">
    <text evidence="1">The sequence shown here is derived from an EMBL/GenBank/DDBJ whole genome shotgun (WGS) entry which is preliminary data.</text>
</comment>
<dbReference type="AlphaFoldDB" id="A0A831SS51"/>
<dbReference type="PANTHER" id="PTHR36456">
    <property type="entry name" value="UPF0232 PROTEIN SCO3875"/>
    <property type="match status" value="1"/>
</dbReference>
<dbReference type="EMBL" id="DSBW01000012">
    <property type="protein sequence ID" value="HED30193.1"/>
    <property type="molecule type" value="Genomic_DNA"/>
</dbReference>
<dbReference type="PANTHER" id="PTHR36456:SF1">
    <property type="entry name" value="UPF0232 PROTEIN SCO3875"/>
    <property type="match status" value="1"/>
</dbReference>
<dbReference type="InterPro" id="IPR007922">
    <property type="entry name" value="DciA-like"/>
</dbReference>
<protein>
    <submittedName>
        <fullName evidence="1">DUF721 domain-containing protein</fullName>
    </submittedName>
</protein>
<sequence>MTAKNPRKLDDIVREMCGVLGIDDAYEQHRITGLWPQIVGETIARISRVRHCKDGVLYVRVFDASWRQELRFRKSGIIRRMNQALEQQVIRDIVFQ</sequence>
<dbReference type="Proteomes" id="UP000886335">
    <property type="component" value="Unassembled WGS sequence"/>
</dbReference>
<dbReference type="Pfam" id="PF05258">
    <property type="entry name" value="DciA"/>
    <property type="match status" value="1"/>
</dbReference>